<dbReference type="PANTHER" id="PTHR24637">
    <property type="entry name" value="COLLAGEN"/>
    <property type="match status" value="1"/>
</dbReference>
<evidence type="ECO:0000313" key="3">
    <source>
        <dbReference type="EMBL" id="PFX13908.1"/>
    </source>
</evidence>
<organism evidence="3 4">
    <name type="scientific">Stylophora pistillata</name>
    <name type="common">Smooth cauliflower coral</name>
    <dbReference type="NCBI Taxonomy" id="50429"/>
    <lineage>
        <taxon>Eukaryota</taxon>
        <taxon>Metazoa</taxon>
        <taxon>Cnidaria</taxon>
        <taxon>Anthozoa</taxon>
        <taxon>Hexacorallia</taxon>
        <taxon>Scleractinia</taxon>
        <taxon>Astrocoeniina</taxon>
        <taxon>Pocilloporidae</taxon>
        <taxon>Stylophora</taxon>
    </lineage>
</organism>
<dbReference type="STRING" id="50429.A0A2B4RBZ5"/>
<dbReference type="GO" id="GO:0005581">
    <property type="term" value="C:collagen trimer"/>
    <property type="evidence" value="ECO:0007669"/>
    <property type="project" value="UniProtKB-KW"/>
</dbReference>
<feature type="coiled-coil region" evidence="1">
    <location>
        <begin position="61"/>
        <end position="107"/>
    </location>
</feature>
<dbReference type="AlphaFoldDB" id="A0A2B4RBZ5"/>
<comment type="caution">
    <text evidence="3">The sequence shown here is derived from an EMBL/GenBank/DDBJ whole genome shotgun (WGS) entry which is preliminary data.</text>
</comment>
<gene>
    <name evidence="3" type="primary">col6a1</name>
    <name evidence="3" type="ORF">AWC38_SpisGene21976</name>
</gene>
<evidence type="ECO:0000256" key="1">
    <source>
        <dbReference type="SAM" id="Coils"/>
    </source>
</evidence>
<dbReference type="Pfam" id="PF01391">
    <property type="entry name" value="Collagen"/>
    <property type="match status" value="1"/>
</dbReference>
<reference evidence="4" key="1">
    <citation type="journal article" date="2017" name="bioRxiv">
        <title>Comparative analysis of the genomes of Stylophora pistillata and Acropora digitifera provides evidence for extensive differences between species of corals.</title>
        <authorList>
            <person name="Voolstra C.R."/>
            <person name="Li Y."/>
            <person name="Liew Y.J."/>
            <person name="Baumgarten S."/>
            <person name="Zoccola D."/>
            <person name="Flot J.-F."/>
            <person name="Tambutte S."/>
            <person name="Allemand D."/>
            <person name="Aranda M."/>
        </authorList>
    </citation>
    <scope>NUCLEOTIDE SEQUENCE [LARGE SCALE GENOMIC DNA]</scope>
</reference>
<proteinExistence type="predicted"/>
<evidence type="ECO:0000256" key="2">
    <source>
        <dbReference type="SAM" id="MobiDB-lite"/>
    </source>
</evidence>
<evidence type="ECO:0000313" key="4">
    <source>
        <dbReference type="Proteomes" id="UP000225706"/>
    </source>
</evidence>
<dbReference type="EMBL" id="LSMT01000872">
    <property type="protein sequence ID" value="PFX13908.1"/>
    <property type="molecule type" value="Genomic_DNA"/>
</dbReference>
<protein>
    <submittedName>
        <fullName evidence="3">Collagen alpha-1(VI) chain</fullName>
    </submittedName>
</protein>
<dbReference type="OrthoDB" id="5988970at2759"/>
<dbReference type="Proteomes" id="UP000225706">
    <property type="component" value="Unassembled WGS sequence"/>
</dbReference>
<keyword evidence="3" id="KW-0176">Collagen</keyword>
<keyword evidence="1" id="KW-0175">Coiled coil</keyword>
<dbReference type="PANTHER" id="PTHR24637:SF421">
    <property type="entry name" value="CUTICLE COLLAGEN DPY-2"/>
    <property type="match status" value="1"/>
</dbReference>
<name>A0A2B4RBZ5_STYPI</name>
<accession>A0A2B4RBZ5</accession>
<feature type="compositionally biased region" description="Polar residues" evidence="2">
    <location>
        <begin position="223"/>
        <end position="238"/>
    </location>
</feature>
<feature type="compositionally biased region" description="Low complexity" evidence="2">
    <location>
        <begin position="155"/>
        <end position="188"/>
    </location>
</feature>
<keyword evidence="4" id="KW-1185">Reference proteome</keyword>
<feature type="region of interest" description="Disordered" evidence="2">
    <location>
        <begin position="155"/>
        <end position="238"/>
    </location>
</feature>
<sequence length="305" mass="32470">MASGLAAAPGWSRQKQMSIAVGKQFDMDKGLVTSSVFIDLAKAFETVDHDILLRKLEYYETSELQKNVQELKRNVSALRDNSVSGDIKELEENMKKDMENMEIMKNESKITELQDIRIAVKDAAQTLIGLNTSVNEKFNLFQQKIMQLDLKVTNSSSSTSIIGPPGFNGTNGDTGPTGPAGPPGYNGTQGPAGPSGTPGVPGHRGPSGYNGTQGPPGPGASSCVFNTSSSPGGPTGTYASQEISITEPNDKTFIGVNCDSNDAKFVQLSSSSSGGKRTYKCKCGNGLSSGDPKMFCYIHFWECQS</sequence>
<dbReference type="InterPro" id="IPR008160">
    <property type="entry name" value="Collagen"/>
</dbReference>